<feature type="domain" description="C2H2-type" evidence="2">
    <location>
        <begin position="213"/>
        <end position="246"/>
    </location>
</feature>
<feature type="domain" description="C2H2-type" evidence="2">
    <location>
        <begin position="171"/>
        <end position="195"/>
    </location>
</feature>
<evidence type="ECO:0000259" key="2">
    <source>
        <dbReference type="SMART" id="SM00355"/>
    </source>
</evidence>
<dbReference type="VEuPathDB" id="FungiDB:SMAC_07704"/>
<feature type="region of interest" description="Disordered" evidence="1">
    <location>
        <begin position="88"/>
        <end position="164"/>
    </location>
</feature>
<accession>A0A8S9A253</accession>
<evidence type="ECO:0000313" key="3">
    <source>
        <dbReference type="EMBL" id="KAA8634891.1"/>
    </source>
</evidence>
<comment type="caution">
    <text evidence="3">The sequence shown here is derived from an EMBL/GenBank/DDBJ whole genome shotgun (WGS) entry which is preliminary data.</text>
</comment>
<gene>
    <name evidence="3" type="ORF">SMACR_07704</name>
</gene>
<evidence type="ECO:0000313" key="4">
    <source>
        <dbReference type="Proteomes" id="UP000433876"/>
    </source>
</evidence>
<protein>
    <recommendedName>
        <fullName evidence="2">C2H2-type domain-containing protein</fullName>
    </recommendedName>
</protein>
<name>A0A8S9A253_SORMA</name>
<dbReference type="SMART" id="SM00355">
    <property type="entry name" value="ZnF_C2H2"/>
    <property type="match status" value="2"/>
</dbReference>
<dbReference type="Proteomes" id="UP000433876">
    <property type="component" value="Unassembled WGS sequence"/>
</dbReference>
<dbReference type="EMBL" id="NMPR01000017">
    <property type="protein sequence ID" value="KAA8634891.1"/>
    <property type="molecule type" value="Genomic_DNA"/>
</dbReference>
<reference evidence="3 4" key="1">
    <citation type="submission" date="2017-07" db="EMBL/GenBank/DDBJ databases">
        <title>Genome sequence of the Sordaria macrospora wild type strain R19027.</title>
        <authorList>
            <person name="Nowrousian M."/>
            <person name="Teichert I."/>
            <person name="Kueck U."/>
        </authorList>
    </citation>
    <scope>NUCLEOTIDE SEQUENCE [LARGE SCALE GENOMIC DNA]</scope>
    <source>
        <strain evidence="3 4">R19027</strain>
        <tissue evidence="3">Mycelium</tissue>
    </source>
</reference>
<organism evidence="3 4">
    <name type="scientific">Sordaria macrospora</name>
    <dbReference type="NCBI Taxonomy" id="5147"/>
    <lineage>
        <taxon>Eukaryota</taxon>
        <taxon>Fungi</taxon>
        <taxon>Dikarya</taxon>
        <taxon>Ascomycota</taxon>
        <taxon>Pezizomycotina</taxon>
        <taxon>Sordariomycetes</taxon>
        <taxon>Sordariomycetidae</taxon>
        <taxon>Sordariales</taxon>
        <taxon>Sordariaceae</taxon>
        <taxon>Sordaria</taxon>
    </lineage>
</organism>
<proteinExistence type="predicted"/>
<dbReference type="AlphaFoldDB" id="A0A8S9A253"/>
<dbReference type="InterPro" id="IPR013087">
    <property type="entry name" value="Znf_C2H2_type"/>
</dbReference>
<evidence type="ECO:0000256" key="1">
    <source>
        <dbReference type="SAM" id="MobiDB-lite"/>
    </source>
</evidence>
<sequence length="252" mass="27591">MECNPVPAFSSPVNDGSLVKSVLSVEPNIQVPFCDIAYNSDRLNASCQMYEEVQESIDPTLLMASPYLIGIQQISLFPNLSPSEYKAIPNGWPQRASPDSSHAPSFKEDETLPSHGPTTGPRPLSDQFFEPPPPETPISAGTPVIEPPTPSSPAKDKDPCARSVSPRNARYACEDCGIFSKTRRDHNRHLNTNKHKLNVTRGAPSAGPSGIGVHCPVTGCKFHRTTPGGRMLSREDNLWRHIKKVHGMEMSR</sequence>